<feature type="compositionally biased region" description="Polar residues" evidence="1">
    <location>
        <begin position="48"/>
        <end position="63"/>
    </location>
</feature>
<evidence type="ECO:0000313" key="3">
    <source>
        <dbReference type="Proteomes" id="UP000282759"/>
    </source>
</evidence>
<evidence type="ECO:0000256" key="1">
    <source>
        <dbReference type="SAM" id="MobiDB-lite"/>
    </source>
</evidence>
<sequence length="63" mass="7081">MSTLIGSFMAKHGQVSKISTERRRHNHRELGYYSMPGFIPGSSLIKCSPSTRMARTGSTQRRP</sequence>
<gene>
    <name evidence="2" type="ORF">EOD41_16190</name>
</gene>
<organism evidence="2 3">
    <name type="scientific">Mucilaginibacter limnophilus</name>
    <dbReference type="NCBI Taxonomy" id="1932778"/>
    <lineage>
        <taxon>Bacteria</taxon>
        <taxon>Pseudomonadati</taxon>
        <taxon>Bacteroidota</taxon>
        <taxon>Sphingobacteriia</taxon>
        <taxon>Sphingobacteriales</taxon>
        <taxon>Sphingobacteriaceae</taxon>
        <taxon>Mucilaginibacter</taxon>
    </lineage>
</organism>
<comment type="caution">
    <text evidence="2">The sequence shown here is derived from an EMBL/GenBank/DDBJ whole genome shotgun (WGS) entry which is preliminary data.</text>
</comment>
<keyword evidence="3" id="KW-1185">Reference proteome</keyword>
<evidence type="ECO:0000313" key="2">
    <source>
        <dbReference type="EMBL" id="RVT98334.1"/>
    </source>
</evidence>
<dbReference type="Proteomes" id="UP000282759">
    <property type="component" value="Unassembled WGS sequence"/>
</dbReference>
<accession>A0A3S2UMF0</accession>
<dbReference type="AlphaFoldDB" id="A0A3S2UMF0"/>
<feature type="region of interest" description="Disordered" evidence="1">
    <location>
        <begin position="44"/>
        <end position="63"/>
    </location>
</feature>
<dbReference type="EMBL" id="SACK01000008">
    <property type="protein sequence ID" value="RVT98334.1"/>
    <property type="molecule type" value="Genomic_DNA"/>
</dbReference>
<proteinExistence type="predicted"/>
<name>A0A3S2UMF0_9SPHI</name>
<reference evidence="2 3" key="1">
    <citation type="submission" date="2019-01" db="EMBL/GenBank/DDBJ databases">
        <authorList>
            <person name="Chen W.-M."/>
        </authorList>
    </citation>
    <scope>NUCLEOTIDE SEQUENCE [LARGE SCALE GENOMIC DNA]</scope>
    <source>
        <strain evidence="2 3">YBJ-36</strain>
    </source>
</reference>
<dbReference type="RefSeq" id="WP_127706824.1">
    <property type="nucleotide sequence ID" value="NZ_SACK01000008.1"/>
</dbReference>
<protein>
    <submittedName>
        <fullName evidence="2">Uncharacterized protein</fullName>
    </submittedName>
</protein>